<feature type="repeat" description="NHL" evidence="4">
    <location>
        <begin position="337"/>
        <end position="365"/>
    </location>
</feature>
<gene>
    <name evidence="6" type="ORF">MAR_000258</name>
</gene>
<feature type="region of interest" description="Disordered" evidence="5">
    <location>
        <begin position="48"/>
        <end position="84"/>
    </location>
</feature>
<reference evidence="6" key="1">
    <citation type="submission" date="2022-11" db="EMBL/GenBank/DDBJ databases">
        <title>Centuries of genome instability and evolution in soft-shell clam transmissible cancer (bioRxiv).</title>
        <authorList>
            <person name="Hart S.F.M."/>
            <person name="Yonemitsu M.A."/>
            <person name="Giersch R.M."/>
            <person name="Beal B.F."/>
            <person name="Arriagada G."/>
            <person name="Davis B.W."/>
            <person name="Ostrander E.A."/>
            <person name="Goff S.P."/>
            <person name="Metzger M.J."/>
        </authorList>
    </citation>
    <scope>NUCLEOTIDE SEQUENCE</scope>
    <source>
        <strain evidence="6">MELC-2E11</strain>
        <tissue evidence="6">Siphon/mantle</tissue>
    </source>
</reference>
<dbReference type="PROSITE" id="PS51125">
    <property type="entry name" value="NHL"/>
    <property type="match status" value="1"/>
</dbReference>
<evidence type="ECO:0000256" key="4">
    <source>
        <dbReference type="PROSITE-ProRule" id="PRU00504"/>
    </source>
</evidence>
<name>A0ABY7F8H0_MYAAR</name>
<feature type="compositionally biased region" description="Low complexity" evidence="5">
    <location>
        <begin position="56"/>
        <end position="77"/>
    </location>
</feature>
<evidence type="ECO:0000256" key="3">
    <source>
        <dbReference type="ARBA" id="ARBA00023180"/>
    </source>
</evidence>
<dbReference type="EMBL" id="CP111022">
    <property type="protein sequence ID" value="WAR18420.1"/>
    <property type="molecule type" value="Genomic_DNA"/>
</dbReference>
<protein>
    <submittedName>
        <fullName evidence="6">TRIM2-like protein</fullName>
    </submittedName>
</protein>
<accession>A0ABY7F8H0</accession>
<dbReference type="PANTHER" id="PTHR10680:SF28">
    <property type="entry name" value="SMP-30_GLUCONOLACTONASE_LRE-LIKE REGION DOMAIN-CONTAINING PROTEIN"/>
    <property type="match status" value="1"/>
</dbReference>
<dbReference type="InterPro" id="IPR001258">
    <property type="entry name" value="NHL_repeat"/>
</dbReference>
<dbReference type="InterPro" id="IPR011042">
    <property type="entry name" value="6-blade_b-propeller_TolB-like"/>
</dbReference>
<evidence type="ECO:0000256" key="1">
    <source>
        <dbReference type="ARBA" id="ARBA00022729"/>
    </source>
</evidence>
<organism evidence="6 7">
    <name type="scientific">Mya arenaria</name>
    <name type="common">Soft-shell clam</name>
    <dbReference type="NCBI Taxonomy" id="6604"/>
    <lineage>
        <taxon>Eukaryota</taxon>
        <taxon>Metazoa</taxon>
        <taxon>Spiralia</taxon>
        <taxon>Lophotrochozoa</taxon>
        <taxon>Mollusca</taxon>
        <taxon>Bivalvia</taxon>
        <taxon>Autobranchia</taxon>
        <taxon>Heteroconchia</taxon>
        <taxon>Euheterodonta</taxon>
        <taxon>Imparidentia</taxon>
        <taxon>Neoheterodontei</taxon>
        <taxon>Myida</taxon>
        <taxon>Myoidea</taxon>
        <taxon>Myidae</taxon>
        <taxon>Mya</taxon>
    </lineage>
</organism>
<dbReference type="SUPFAM" id="SSF101898">
    <property type="entry name" value="NHL repeat"/>
    <property type="match status" value="1"/>
</dbReference>
<evidence type="ECO:0000313" key="7">
    <source>
        <dbReference type="Proteomes" id="UP001164746"/>
    </source>
</evidence>
<dbReference type="Gene3D" id="2.120.10.30">
    <property type="entry name" value="TolB, C-terminal domain"/>
    <property type="match status" value="1"/>
</dbReference>
<keyword evidence="3" id="KW-0325">Glycoprotein</keyword>
<keyword evidence="1" id="KW-0732">Signal</keyword>
<keyword evidence="7" id="KW-1185">Reference proteome</keyword>
<evidence type="ECO:0000313" key="6">
    <source>
        <dbReference type="EMBL" id="WAR18420.1"/>
    </source>
</evidence>
<proteinExistence type="predicted"/>
<evidence type="ECO:0000256" key="5">
    <source>
        <dbReference type="SAM" id="MobiDB-lite"/>
    </source>
</evidence>
<evidence type="ECO:0000256" key="2">
    <source>
        <dbReference type="ARBA" id="ARBA00022737"/>
    </source>
</evidence>
<dbReference type="PANTHER" id="PTHR10680">
    <property type="entry name" value="PEPTIDYL-GLYCINE ALPHA-AMIDATING MONOOXYGENASE"/>
    <property type="match status" value="1"/>
</dbReference>
<dbReference type="Proteomes" id="UP001164746">
    <property type="component" value="Chromosome 11"/>
</dbReference>
<sequence length="412" mass="46912">MEGTIQKIRERKKRLHEEIDRHITDMLHELKLKFEEELSRIHYATDKLKSKRGGNSSQSRTSSFDRSPRYRSTPRSSNVDFSLNSSGNSHVTYVDIDEREQLEKKAFQFNEGEASKRSEVKLLQTIRVGDKSETVHAIAPVEEEQAWICCGWGSRTLALYDRHGQKRKTASLDIQKRKRASSDIQINDATTFYDGKEEAVLVSSHREKSIKRLNQESLRTSDFAYISLFPGGMSADSRSSLYVCFRDSYQRAAVFGSRRMVAKLSKHGEIVATIEKNEDQTNIFGYPFRVVVNINGDICVSDYGDGTRGVTILRKDGTVKCFYKGPPLQHGNDQPFLPHGITCDHEGHILVSDWNNDCVHVLDREGNFLMNIINQKDGIEGPNAVAIDKKGRLWVGDSHGVVRIFRYSLYDQ</sequence>
<keyword evidence="2" id="KW-0677">Repeat</keyword>